<dbReference type="RefSeq" id="WP_039142396.1">
    <property type="nucleotide sequence ID" value="NZ_JSVC01000021.1"/>
</dbReference>
<dbReference type="STRING" id="1349421.OI18_18045"/>
<evidence type="ECO:0000313" key="2">
    <source>
        <dbReference type="Proteomes" id="UP000031408"/>
    </source>
</evidence>
<comment type="caution">
    <text evidence="1">The sequence shown here is derived from an EMBL/GenBank/DDBJ whole genome shotgun (WGS) entry which is preliminary data.</text>
</comment>
<reference evidence="1 2" key="1">
    <citation type="submission" date="2014-11" db="EMBL/GenBank/DDBJ databases">
        <title>Genome sequence of Flavihumibacter solisilvae 3-3.</title>
        <authorList>
            <person name="Zhou G."/>
            <person name="Li M."/>
            <person name="Wang G."/>
        </authorList>
    </citation>
    <scope>NUCLEOTIDE SEQUENCE [LARGE SCALE GENOMIC DNA]</scope>
    <source>
        <strain evidence="1 2">3-3</strain>
    </source>
</reference>
<protein>
    <recommendedName>
        <fullName evidence="3">Lipoprotein</fullName>
    </recommendedName>
</protein>
<dbReference type="EMBL" id="JSVC01000021">
    <property type="protein sequence ID" value="KIC93167.1"/>
    <property type="molecule type" value="Genomic_DNA"/>
</dbReference>
<evidence type="ECO:0000313" key="1">
    <source>
        <dbReference type="EMBL" id="KIC93167.1"/>
    </source>
</evidence>
<proteinExistence type="predicted"/>
<dbReference type="Proteomes" id="UP000031408">
    <property type="component" value="Unassembled WGS sequence"/>
</dbReference>
<keyword evidence="2" id="KW-1185">Reference proteome</keyword>
<dbReference type="PROSITE" id="PS51257">
    <property type="entry name" value="PROKAR_LIPOPROTEIN"/>
    <property type="match status" value="1"/>
</dbReference>
<organism evidence="1 2">
    <name type="scientific">Flavihumibacter solisilvae</name>
    <dbReference type="NCBI Taxonomy" id="1349421"/>
    <lineage>
        <taxon>Bacteria</taxon>
        <taxon>Pseudomonadati</taxon>
        <taxon>Bacteroidota</taxon>
        <taxon>Chitinophagia</taxon>
        <taxon>Chitinophagales</taxon>
        <taxon>Chitinophagaceae</taxon>
        <taxon>Flavihumibacter</taxon>
    </lineage>
</organism>
<dbReference type="AlphaFoldDB" id="A0A0C1KZM3"/>
<sequence>MKHLMLVFFIATAFVACKSSKAQTQDGQYFYREISQDSANILQKNFAEDKAFKNAFRDGMFIPIKVIDELRKTEGLTGFSIYYGKYSTNLTPVFLIYGTKEGTMEYKSSAPANPPATSTFIVYYPCPTQCR</sequence>
<dbReference type="OrthoDB" id="849114at2"/>
<name>A0A0C1KZM3_9BACT</name>
<accession>A0A0C1KZM3</accession>
<evidence type="ECO:0008006" key="3">
    <source>
        <dbReference type="Google" id="ProtNLM"/>
    </source>
</evidence>
<gene>
    <name evidence="1" type="ORF">OI18_18045</name>
</gene>